<evidence type="ECO:0000313" key="2">
    <source>
        <dbReference type="Proteomes" id="UP000664844"/>
    </source>
</evidence>
<organism evidence="1 2">
    <name type="scientific">Phormidium pseudopriestleyi FRX01</name>
    <dbReference type="NCBI Taxonomy" id="1759528"/>
    <lineage>
        <taxon>Bacteria</taxon>
        <taxon>Bacillati</taxon>
        <taxon>Cyanobacteriota</taxon>
        <taxon>Cyanophyceae</taxon>
        <taxon>Oscillatoriophycideae</taxon>
        <taxon>Oscillatoriales</taxon>
        <taxon>Oscillatoriaceae</taxon>
        <taxon>Phormidium</taxon>
    </lineage>
</organism>
<name>A0ABS3FPG7_9CYAN</name>
<dbReference type="EMBL" id="JAFLQW010000218">
    <property type="protein sequence ID" value="MBO0349008.1"/>
    <property type="molecule type" value="Genomic_DNA"/>
</dbReference>
<dbReference type="Proteomes" id="UP000664844">
    <property type="component" value="Unassembled WGS sequence"/>
</dbReference>
<accession>A0ABS3FPG7</accession>
<evidence type="ECO:0000313" key="1">
    <source>
        <dbReference type="EMBL" id="MBO0349008.1"/>
    </source>
</evidence>
<protein>
    <recommendedName>
        <fullName evidence="3">CopG-like ribbon-helix-helix domain-containing protein</fullName>
    </recommendedName>
</protein>
<dbReference type="RefSeq" id="WP_207087544.1">
    <property type="nucleotide sequence ID" value="NZ_JAFLQW010000218.1"/>
</dbReference>
<gene>
    <name evidence="1" type="ORF">J0895_07820</name>
</gene>
<keyword evidence="2" id="KW-1185">Reference proteome</keyword>
<comment type="caution">
    <text evidence="1">The sequence shown here is derived from an EMBL/GenBank/DDBJ whole genome shotgun (WGS) entry which is preliminary data.</text>
</comment>
<sequence>MTRKINLELPDDLSQRLESKAQIINLSLEAMILKSLEDLATQPDDPIAALIGTLSAENNDIASRHDDYIGEAIYSRDLSSEK</sequence>
<reference evidence="1 2" key="1">
    <citation type="submission" date="2021-03" db="EMBL/GenBank/DDBJ databases">
        <title>Metabolic Capacity of the Antarctic Cyanobacterium Phormidium pseudopriestleyi that Sustains Oxygenic Photosynthesis in the Presence of Hydrogen Sulfide.</title>
        <authorList>
            <person name="Lumian J.E."/>
            <person name="Jungblut A.D."/>
            <person name="Dillon M.L."/>
            <person name="Hawes I."/>
            <person name="Doran P.T."/>
            <person name="Mackey T.J."/>
            <person name="Dick G.J."/>
            <person name="Grettenberger C.L."/>
            <person name="Sumner D.Y."/>
        </authorList>
    </citation>
    <scope>NUCLEOTIDE SEQUENCE [LARGE SCALE GENOMIC DNA]</scope>
    <source>
        <strain evidence="1 2">FRX01</strain>
    </source>
</reference>
<proteinExistence type="predicted"/>
<evidence type="ECO:0008006" key="3">
    <source>
        <dbReference type="Google" id="ProtNLM"/>
    </source>
</evidence>